<reference evidence="1" key="1">
    <citation type="submission" date="2019-06" db="EMBL/GenBank/DDBJ databases">
        <title>Complete genome sequence of Aeromonas hydrophila bacteriophage D6.</title>
        <authorList>
            <person name="Rai S."/>
            <person name="Tyagi A."/>
            <person name="Kumar N."/>
            <person name="Singh N."/>
        </authorList>
    </citation>
    <scope>NUCLEOTIDE SEQUENCE [LARGE SCALE GENOMIC DNA]</scope>
</reference>
<sequence>MYVDKDKPQPPLDERTDPVGVVLEAFIENDRKVQEVTGDIVDTIKDIQNAQTSATQKLDKFDADVKAKLKTHVDKRGAIHGESKHTVGLGNKDNYPMATMQEHVDGKALAYAHPSGLRELVESRVKSDPTKYIPARVIPLASGGMLGEIPQYHMDLSIGELDQSKQDPNLHLGETPWEFSTTSGALIFPTINNAPHHGRYTQVPQGMNVFSHGPHGGTKIRVYNKTLDSRRTRPSFIRGWGDASGAPEQLGTCVKAGSSLFDKTHVIYREVNWLLRSFNKNALPSDVVEIYKHYSKEPEGIFEYAEGFLFNYWVTPLNAIVPGGSVAEPHIKLDMRCFKMDVADYRAAQGAVSLNGEQRSSLGDTTQTFSATVPAHNKMVFGGQAGSGVGSIYIRLNRLLTLPGGMENAFLANLNQDLVRQLTFAWRNRMSYHGLFRIPVGWWNKQKTKYWHAWVDFEIIDRPFYTGLNNQLRVLTADPSWNAVQTVDANWNVTGSGMFKEYRADIKDNPMHPLALGGIFESQGGHMKTYTLYGRQYTAYHQHDMGQSLDFITKGNVPLPPPTQSEYSARSTLNGTGLYGDHLRHIPVDIDQQTGLVTYLTHVRDYRDRYRWARVVIDGEQEVVQDRFYGNYLGPKVQKLDWLPGIKTPRPFVISNDDFQPTMNINGLVFTAENKFLGFGSFRTNEANQDYLEYVDEIRLDEQVIAWVKSNAGGFTNPDLLFFYFRGSLFWFCRCSDPAEYPADGKDCYYGVIKDCGVKLDGGGARVMGPNGSIADSITINKFNLMTKNSLLVDQAEVYGIDSLSGRDVYIMMTQHHNDSGTQDHDVMVNMGPFNNFYIEMKLIRSGDGAMTFRPKPEAIDPVFPYTESNGFQIDYDAHTLYGTKIPERFHVNYQSPVMLKKGMWSYRKTPNNFGFFTRRHGFITITGCVMASYYGTDVYPMGSVLTVSGKNTVVKKPVQYSPDDIDGNSELSVRIVGDEPVLYGTNFNPNGYEVEPHNGAAPAGWGSGSNFYYYDPASWRNTFMPVIDGRRMSWYGYGSTVPVLLGKPGEGLPINRYYFGTQSTQMTWDTAKGRVVKFDTEIATTVAVNGNAEVTGSATQYVIPAQYTGVVTIDLYNANKLIWAPGLTNLIRLGSEIMEVDFSGSDQFTISAPLPKRVTSLKRAFYKAKGASYPGLQNWNVTGVTDFTECFAETTAFNQDLSRWTFVMGRTLRGMFQNAVAFNQPVPGTWFQYILDCSYMFAGSGAFNKPLTGTALQCKTAIGMFQGSKAFNSSIDGLKFLEIVDISDFFRESVVFNQSINGFDVSKVERAERMFQGAKGFLQPITLNMKQCHSVSGMFKDNLVFNALVNISLPICTDFSQMFMGTKLFNQKLPAWSFSPRTTLREMFSGSKAYNQSMDHWMMERVASISRMFQFAAAYQQPIKTWTFYKLVDCSYLFANSSFNADVNDIKWPSDPTLGINATGIFYYNLVYNQPLSKWNTVAFKLFNGIFNLARSFNQDISAWNVSNGENFENLFKDAIEFDGDISNWDVGKSKTFSYFAANAVKFKSDLSKWNVSSCFNFEAMFKHCLVFDSDISEWDVSNGTTFEWMFDGYSLTETVTPEYFMIFNQDLSKWNVGKGVRFNAMFRKCQLFTSDLSGWDMTNAQEAGAMFQHCYEFQSELASWKVAKFTHVRYMFFHAHNFNAPIPDWDVSRCTDFEQMFSYTYMFNQDLSNWDMSNARNLNRMFDVAAVFNGDVSTWDVSNVVTFWGMFRDAAEFNGDISGWVTSSANDFSGMFQDAVSFDRDLSGWDVSKGIKFNAMFRSTKCNFGMNNWNVGNATTFAEMFKGNIVFNQKLSTWKTGKVTDMGQMFSGCKALTDPGIGNWDTGRVELMNQMFFDCPLFNSNISGWNVSNVTNFSRMFMSALKFNANLSTWNVSNGVIFEKMFHTAELFNQPLNTWRMVKGEDFTDMFYGAKAFNQPINDWGMASAKTLNGMFRGSSVFNQPLDKWNTGNVVNMDSTFRDAKQFNQNLSIWNVAKVTSHADFDTGATAWTEPRPNFV</sequence>
<protein>
    <recommendedName>
        <fullName evidence="3">BspA family leucine-rich repeat surface protein</fullName>
    </recommendedName>
</protein>
<gene>
    <name evidence="1" type="ORF">D6_0119</name>
</gene>
<proteinExistence type="predicted"/>
<dbReference type="NCBIfam" id="TIGR02167">
    <property type="entry name" value="Liste_lipo_26"/>
    <property type="match status" value="2"/>
</dbReference>
<name>A0A514TW67_9CAUD</name>
<accession>A0A514TW67</accession>
<keyword evidence="2" id="KW-1185">Reference proteome</keyword>
<dbReference type="Proteomes" id="UP000317575">
    <property type="component" value="Segment"/>
</dbReference>
<dbReference type="InterPro" id="IPR005046">
    <property type="entry name" value="DUF285"/>
</dbReference>
<dbReference type="Pfam" id="PF03382">
    <property type="entry name" value="DUF285"/>
    <property type="match status" value="7"/>
</dbReference>
<dbReference type="EMBL" id="MN131137">
    <property type="protein sequence ID" value="QDJ97279.1"/>
    <property type="molecule type" value="Genomic_DNA"/>
</dbReference>
<evidence type="ECO:0000313" key="1">
    <source>
        <dbReference type="EMBL" id="QDJ97279.1"/>
    </source>
</evidence>
<evidence type="ECO:0008006" key="3">
    <source>
        <dbReference type="Google" id="ProtNLM"/>
    </source>
</evidence>
<dbReference type="InterPro" id="IPR011889">
    <property type="entry name" value="Liste_lipo_26"/>
</dbReference>
<organism evidence="1 2">
    <name type="scientific">Aeromonas phage D6</name>
    <dbReference type="NCBI Taxonomy" id="2593322"/>
    <lineage>
        <taxon>Viruses</taxon>
        <taxon>Duplodnaviria</taxon>
        <taxon>Heunggongvirae</taxon>
        <taxon>Uroviricota</taxon>
        <taxon>Caudoviricetes</taxon>
        <taxon>Chimalliviridae</taxon>
        <taxon>Ludhianavirus</taxon>
        <taxon>Ludhianavirus D6</taxon>
    </lineage>
</organism>
<evidence type="ECO:0000313" key="2">
    <source>
        <dbReference type="Proteomes" id="UP000317575"/>
    </source>
</evidence>